<dbReference type="Pfam" id="PF06779">
    <property type="entry name" value="MFS_4"/>
    <property type="match status" value="1"/>
</dbReference>
<proteinExistence type="predicted"/>
<reference evidence="5 6" key="1">
    <citation type="submission" date="2018-05" db="EMBL/GenBank/DDBJ databases">
        <title>Genomic Encyclopedia of Type Strains, Phase IV (KMG-IV): sequencing the most valuable type-strain genomes for metagenomic binning, comparative biology and taxonomic classification.</title>
        <authorList>
            <person name="Goeker M."/>
        </authorList>
    </citation>
    <scope>NUCLEOTIDE SEQUENCE [LARGE SCALE GENOMIC DNA]</scope>
    <source>
        <strain evidence="5 6">DSM 6462</strain>
    </source>
</reference>
<sequence length="430" mass="45367">MHQPTPAAQPQMRFRALLTITAASAASLAVAMGIGRFAFTPVLPMMLHDGVVDLESGSYLATANYLGYLAGAMICTALPRSSTRQLTVAIRLGLIATALLTAGMAWQASVFWGPFRFLSGVVSAIVFVFTNDWCVRELARRGKPNLASLMFIGPGLGIMLSGLAASGMVAAGWRASDAWLAFAALALVMIACVWPAYRRSAAELPAPTAAASATRTEHQGAVTAQSQQADKTPRESSSEMAVFAVAYGFAGFGYIVTATFLPVIARDALPGSAWLDLFWPILGASVVVGCIIGTRAPPWIDYRAALIAAYLVQALGVALTLAWPSVTGFVISSILVGLPFTIISFLAVQEIRRLRPHHVSRFVGLLTVTYGIGQIAGPPLVGILVGQVGSPSLGFAIALGVAASSLVFGALLFALMIRLWPMPKTDPYRR</sequence>
<dbReference type="Gene3D" id="1.20.1250.20">
    <property type="entry name" value="MFS general substrate transporter like domains"/>
    <property type="match status" value="2"/>
</dbReference>
<dbReference type="SUPFAM" id="SSF103473">
    <property type="entry name" value="MFS general substrate transporter"/>
    <property type="match status" value="1"/>
</dbReference>
<organism evidence="5 6">
    <name type="scientific">Chelatococcus asaccharovorans</name>
    <dbReference type="NCBI Taxonomy" id="28210"/>
    <lineage>
        <taxon>Bacteria</taxon>
        <taxon>Pseudomonadati</taxon>
        <taxon>Pseudomonadota</taxon>
        <taxon>Alphaproteobacteria</taxon>
        <taxon>Hyphomicrobiales</taxon>
        <taxon>Chelatococcaceae</taxon>
        <taxon>Chelatococcus</taxon>
    </lineage>
</organism>
<feature type="transmembrane region" description="Helical" evidence="4">
    <location>
        <begin position="329"/>
        <end position="348"/>
    </location>
</feature>
<evidence type="ECO:0000256" key="4">
    <source>
        <dbReference type="SAM" id="Phobius"/>
    </source>
</evidence>
<dbReference type="InterPro" id="IPR036259">
    <property type="entry name" value="MFS_trans_sf"/>
</dbReference>
<feature type="transmembrane region" description="Helical" evidence="4">
    <location>
        <begin position="59"/>
        <end position="78"/>
    </location>
</feature>
<dbReference type="RefSeq" id="WP_245449879.1">
    <property type="nucleotide sequence ID" value="NZ_CAKNFM010000006.1"/>
</dbReference>
<feature type="transmembrane region" description="Helical" evidence="4">
    <location>
        <begin position="304"/>
        <end position="323"/>
    </location>
</feature>
<keyword evidence="3 4" id="KW-0472">Membrane</keyword>
<gene>
    <name evidence="5" type="ORF">C7450_107211</name>
</gene>
<feature type="transmembrane region" description="Helical" evidence="4">
    <location>
        <begin position="360"/>
        <end position="381"/>
    </location>
</feature>
<evidence type="ECO:0000313" key="5">
    <source>
        <dbReference type="EMBL" id="PXW57171.1"/>
    </source>
</evidence>
<dbReference type="CDD" id="cd06180">
    <property type="entry name" value="MFS_YjiJ"/>
    <property type="match status" value="1"/>
</dbReference>
<dbReference type="Proteomes" id="UP000248021">
    <property type="component" value="Unassembled WGS sequence"/>
</dbReference>
<evidence type="ECO:0000313" key="6">
    <source>
        <dbReference type="Proteomes" id="UP000248021"/>
    </source>
</evidence>
<feature type="transmembrane region" description="Helical" evidence="4">
    <location>
        <begin position="115"/>
        <end position="134"/>
    </location>
</feature>
<dbReference type="InterPro" id="IPR020846">
    <property type="entry name" value="MFS_dom"/>
</dbReference>
<feature type="transmembrane region" description="Helical" evidence="4">
    <location>
        <begin position="179"/>
        <end position="197"/>
    </location>
</feature>
<dbReference type="AlphaFoldDB" id="A0A2V3U3U4"/>
<dbReference type="GO" id="GO:0022857">
    <property type="term" value="F:transmembrane transporter activity"/>
    <property type="evidence" value="ECO:0007669"/>
    <property type="project" value="InterPro"/>
</dbReference>
<keyword evidence="2 4" id="KW-1133">Transmembrane helix</keyword>
<dbReference type="PANTHER" id="PTHR23537:SF1">
    <property type="entry name" value="SUGAR TRANSPORTER"/>
    <property type="match status" value="1"/>
</dbReference>
<dbReference type="EMBL" id="QJJK01000007">
    <property type="protein sequence ID" value="PXW57171.1"/>
    <property type="molecule type" value="Genomic_DNA"/>
</dbReference>
<protein>
    <submittedName>
        <fullName evidence="5">Putative MFS family arabinose efflux permease</fullName>
    </submittedName>
</protein>
<keyword evidence="6" id="KW-1185">Reference proteome</keyword>
<feature type="transmembrane region" description="Helical" evidence="4">
    <location>
        <begin position="277"/>
        <end position="297"/>
    </location>
</feature>
<keyword evidence="1 4" id="KW-0812">Transmembrane</keyword>
<comment type="caution">
    <text evidence="5">The sequence shown here is derived from an EMBL/GenBank/DDBJ whole genome shotgun (WGS) entry which is preliminary data.</text>
</comment>
<feature type="transmembrane region" description="Helical" evidence="4">
    <location>
        <begin position="90"/>
        <end position="109"/>
    </location>
</feature>
<dbReference type="InterPro" id="IPR010645">
    <property type="entry name" value="MFS_4"/>
</dbReference>
<feature type="transmembrane region" description="Helical" evidence="4">
    <location>
        <begin position="16"/>
        <end position="39"/>
    </location>
</feature>
<dbReference type="PANTHER" id="PTHR23537">
    <property type="match status" value="1"/>
</dbReference>
<accession>A0A2V3U3U4</accession>
<evidence type="ECO:0000256" key="1">
    <source>
        <dbReference type="ARBA" id="ARBA00022692"/>
    </source>
</evidence>
<evidence type="ECO:0000256" key="3">
    <source>
        <dbReference type="ARBA" id="ARBA00023136"/>
    </source>
</evidence>
<evidence type="ECO:0000256" key="2">
    <source>
        <dbReference type="ARBA" id="ARBA00022989"/>
    </source>
</evidence>
<feature type="transmembrane region" description="Helical" evidence="4">
    <location>
        <begin position="146"/>
        <end position="173"/>
    </location>
</feature>
<dbReference type="PROSITE" id="PS50850">
    <property type="entry name" value="MFS"/>
    <property type="match status" value="1"/>
</dbReference>
<feature type="transmembrane region" description="Helical" evidence="4">
    <location>
        <begin position="241"/>
        <end position="265"/>
    </location>
</feature>
<feature type="transmembrane region" description="Helical" evidence="4">
    <location>
        <begin position="393"/>
        <end position="420"/>
    </location>
</feature>
<name>A0A2V3U3U4_9HYPH</name>
<dbReference type="GO" id="GO:0005886">
    <property type="term" value="C:plasma membrane"/>
    <property type="evidence" value="ECO:0007669"/>
    <property type="project" value="TreeGrafter"/>
</dbReference>